<protein>
    <recommendedName>
        <fullName evidence="5">Mid2 domain-containing protein</fullName>
    </recommendedName>
</protein>
<feature type="compositionally biased region" description="Low complexity" evidence="1">
    <location>
        <begin position="205"/>
        <end position="219"/>
    </location>
</feature>
<feature type="compositionally biased region" description="Polar residues" evidence="1">
    <location>
        <begin position="220"/>
        <end position="244"/>
    </location>
</feature>
<feature type="region of interest" description="Disordered" evidence="1">
    <location>
        <begin position="1"/>
        <end position="119"/>
    </location>
</feature>
<feature type="region of interest" description="Disordered" evidence="1">
    <location>
        <begin position="136"/>
        <end position="248"/>
    </location>
</feature>
<feature type="transmembrane region" description="Helical" evidence="2">
    <location>
        <begin position="254"/>
        <end position="277"/>
    </location>
</feature>
<organism evidence="3 4">
    <name type="scientific">Sodiomyces alkalinus (strain CBS 110278 / VKM F-3762 / F11)</name>
    <name type="common">Alkaliphilic filamentous fungus</name>
    <dbReference type="NCBI Taxonomy" id="1314773"/>
    <lineage>
        <taxon>Eukaryota</taxon>
        <taxon>Fungi</taxon>
        <taxon>Dikarya</taxon>
        <taxon>Ascomycota</taxon>
        <taxon>Pezizomycotina</taxon>
        <taxon>Sordariomycetes</taxon>
        <taxon>Hypocreomycetidae</taxon>
        <taxon>Glomerellales</taxon>
        <taxon>Plectosphaerellaceae</taxon>
        <taxon>Sodiomyces</taxon>
    </lineage>
</organism>
<dbReference type="Proteomes" id="UP000272025">
    <property type="component" value="Unassembled WGS sequence"/>
</dbReference>
<evidence type="ECO:0000313" key="4">
    <source>
        <dbReference type="Proteomes" id="UP000272025"/>
    </source>
</evidence>
<feature type="compositionally biased region" description="Low complexity" evidence="1">
    <location>
        <begin position="93"/>
        <end position="106"/>
    </location>
</feature>
<feature type="compositionally biased region" description="Low complexity" evidence="1">
    <location>
        <begin position="141"/>
        <end position="157"/>
    </location>
</feature>
<accession>A0A3N2PTZ6</accession>
<feature type="compositionally biased region" description="Pro residues" evidence="1">
    <location>
        <begin position="58"/>
        <end position="68"/>
    </location>
</feature>
<keyword evidence="2" id="KW-0812">Transmembrane</keyword>
<dbReference type="AlphaFoldDB" id="A0A3N2PTZ6"/>
<feature type="compositionally biased region" description="Polar residues" evidence="1">
    <location>
        <begin position="189"/>
        <end position="204"/>
    </location>
</feature>
<gene>
    <name evidence="3" type="ORF">SODALDRAFT_351155</name>
</gene>
<evidence type="ECO:0000256" key="1">
    <source>
        <dbReference type="SAM" id="MobiDB-lite"/>
    </source>
</evidence>
<dbReference type="GeneID" id="39581996"/>
<proteinExistence type="predicted"/>
<evidence type="ECO:0000313" key="3">
    <source>
        <dbReference type="EMBL" id="ROT37979.1"/>
    </source>
</evidence>
<sequence>MTLRQRQARRTSPKFLSRPRHDLPRRQLPPGAPPGENIAELSDSDSASDSEDDQTLPSLPPSQTPPSTPTTRLPSQGTPSVPGVEVPPPIAEPPAGQQPAPEQPAGNFPGGDADDALLPPIRPITTFLVSAPSIPTATIQPPAANAPVPVEPTATTFPLPPVVDVNRPVPSAEIAPPTGLVPPGPAPTSSQSPVTTTETNAVQPTSGSSSTTTIPDSTSIAPNQVSSSPTGDAQGADQPSTTPAPTGGDADRGVAVGITFGIIGILAVLIAIGVFIYKKMHKNKPDVEAPPVPSAARPQSIRTSRIMSRVLIAHDTEQNDAGMTGYYSEKQGEPLPPMPQTLQPVAPVYGNHYQAYRPVTSRGLPIAQMGPDGRYVG</sequence>
<keyword evidence="2" id="KW-1133">Transmembrane helix</keyword>
<feature type="compositionally biased region" description="Low complexity" evidence="1">
    <location>
        <begin position="69"/>
        <end position="84"/>
    </location>
</feature>
<evidence type="ECO:0000256" key="2">
    <source>
        <dbReference type="SAM" id="Phobius"/>
    </source>
</evidence>
<feature type="compositionally biased region" description="Basic residues" evidence="1">
    <location>
        <begin position="1"/>
        <end position="12"/>
    </location>
</feature>
<keyword evidence="4" id="KW-1185">Reference proteome</keyword>
<dbReference type="OrthoDB" id="10677250at2759"/>
<dbReference type="STRING" id="1314773.A0A3N2PTZ6"/>
<dbReference type="EMBL" id="ML119056">
    <property type="protein sequence ID" value="ROT37979.1"/>
    <property type="molecule type" value="Genomic_DNA"/>
</dbReference>
<name>A0A3N2PTZ6_SODAK</name>
<dbReference type="RefSeq" id="XP_028465785.1">
    <property type="nucleotide sequence ID" value="XM_028613518.1"/>
</dbReference>
<reference evidence="3 4" key="1">
    <citation type="journal article" date="2018" name="Mol. Ecol.">
        <title>The obligate alkalophilic soda-lake fungus Sodiomyces alkalinus has shifted to a protein diet.</title>
        <authorList>
            <person name="Grum-Grzhimaylo A.A."/>
            <person name="Falkoski D.L."/>
            <person name="van den Heuvel J."/>
            <person name="Valero-Jimenez C.A."/>
            <person name="Min B."/>
            <person name="Choi I.G."/>
            <person name="Lipzen A."/>
            <person name="Daum C.G."/>
            <person name="Aanen D.K."/>
            <person name="Tsang A."/>
            <person name="Henrissat B."/>
            <person name="Bilanenko E.N."/>
            <person name="de Vries R.P."/>
            <person name="van Kan J.A.L."/>
            <person name="Grigoriev I.V."/>
            <person name="Debets A.J.M."/>
        </authorList>
    </citation>
    <scope>NUCLEOTIDE SEQUENCE [LARGE SCALE GENOMIC DNA]</scope>
    <source>
        <strain evidence="3 4">F11</strain>
    </source>
</reference>
<feature type="compositionally biased region" description="Acidic residues" evidence="1">
    <location>
        <begin position="42"/>
        <end position="54"/>
    </location>
</feature>
<keyword evidence="2" id="KW-0472">Membrane</keyword>
<evidence type="ECO:0008006" key="5">
    <source>
        <dbReference type="Google" id="ProtNLM"/>
    </source>
</evidence>